<evidence type="ECO:0000313" key="1">
    <source>
        <dbReference type="EMBL" id="SVB55946.1"/>
    </source>
</evidence>
<protein>
    <recommendedName>
        <fullName evidence="2">DUF2066 domain-containing protein</fullName>
    </recommendedName>
</protein>
<name>A0A382EYX9_9ZZZZ</name>
<proteinExistence type="predicted"/>
<sequence>MFISFSNIIKKIFNIIFTLTFLFFISSDHSLASNHTLAVEKLEISKKIDLEFSRIKIIDEAFKKAFYRLLSQILNSTDIKKLKNVNMREIKTLVENFKIKNEIFRESKYYANFDVYFNKKKIKFFLEKKNLFYSNPKQISVLFLPIIIEQENLHLFNDNIFYKYWLINKDQSGLINYIMPMEDIDEILKLISSQEALEDLDIIEIAKKYNTENYILSLIYLDKKKLNFFSKIKFEKY</sequence>
<reference evidence="1" key="1">
    <citation type="submission" date="2018-05" db="EMBL/GenBank/DDBJ databases">
        <authorList>
            <person name="Lanie J.A."/>
            <person name="Ng W.-L."/>
            <person name="Kazmierczak K.M."/>
            <person name="Andrzejewski T.M."/>
            <person name="Davidsen T.M."/>
            <person name="Wayne K.J."/>
            <person name="Tettelin H."/>
            <person name="Glass J.I."/>
            <person name="Rusch D."/>
            <person name="Podicherti R."/>
            <person name="Tsui H.-C.T."/>
            <person name="Winkler M.E."/>
        </authorList>
    </citation>
    <scope>NUCLEOTIDE SEQUENCE</scope>
</reference>
<dbReference type="AlphaFoldDB" id="A0A382EYX9"/>
<accession>A0A382EYX9</accession>
<evidence type="ECO:0008006" key="2">
    <source>
        <dbReference type="Google" id="ProtNLM"/>
    </source>
</evidence>
<feature type="non-terminal residue" evidence="1">
    <location>
        <position position="237"/>
    </location>
</feature>
<dbReference type="EMBL" id="UINC01047100">
    <property type="protein sequence ID" value="SVB55946.1"/>
    <property type="molecule type" value="Genomic_DNA"/>
</dbReference>
<organism evidence="1">
    <name type="scientific">marine metagenome</name>
    <dbReference type="NCBI Taxonomy" id="408172"/>
    <lineage>
        <taxon>unclassified sequences</taxon>
        <taxon>metagenomes</taxon>
        <taxon>ecological metagenomes</taxon>
    </lineage>
</organism>
<gene>
    <name evidence="1" type="ORF">METZ01_LOCUS208800</name>
</gene>